<evidence type="ECO:0000256" key="1">
    <source>
        <dbReference type="SAM" id="MobiDB-lite"/>
    </source>
</evidence>
<reference evidence="2 3" key="1">
    <citation type="submission" date="2023-01" db="EMBL/GenBank/DDBJ databases">
        <title>Analysis of 21 Apiospora genomes using comparative genomics revels a genus with tremendous synthesis potential of carbohydrate active enzymes and secondary metabolites.</title>
        <authorList>
            <person name="Sorensen T."/>
        </authorList>
    </citation>
    <scope>NUCLEOTIDE SEQUENCE [LARGE SCALE GENOMIC DNA]</scope>
    <source>
        <strain evidence="2 3">CBS 24483</strain>
    </source>
</reference>
<organism evidence="2 3">
    <name type="scientific">Apiospora aurea</name>
    <dbReference type="NCBI Taxonomy" id="335848"/>
    <lineage>
        <taxon>Eukaryota</taxon>
        <taxon>Fungi</taxon>
        <taxon>Dikarya</taxon>
        <taxon>Ascomycota</taxon>
        <taxon>Pezizomycotina</taxon>
        <taxon>Sordariomycetes</taxon>
        <taxon>Xylariomycetidae</taxon>
        <taxon>Amphisphaeriales</taxon>
        <taxon>Apiosporaceae</taxon>
        <taxon>Apiospora</taxon>
    </lineage>
</organism>
<sequence>MGTSGLWSYCNRGRLTSPPFAVIRDKLVDILALEIPRDPDEFQAWLAQKRSDLDMLQKQLEKAWLVLPTVSHAPELLGELTGSEDLYLAPGYDNSMASPVSAAHQPPSQMALRGGQPCF</sequence>
<keyword evidence="3" id="KW-1185">Reference proteome</keyword>
<evidence type="ECO:0000313" key="3">
    <source>
        <dbReference type="Proteomes" id="UP001391051"/>
    </source>
</evidence>
<dbReference type="GeneID" id="92083750"/>
<accession>A0ABR1PTE7</accession>
<name>A0ABR1PTE7_9PEZI</name>
<dbReference type="Proteomes" id="UP001391051">
    <property type="component" value="Unassembled WGS sequence"/>
</dbReference>
<gene>
    <name evidence="2" type="ORF">PG986_014466</name>
</gene>
<evidence type="ECO:0000313" key="2">
    <source>
        <dbReference type="EMBL" id="KAK7937598.1"/>
    </source>
</evidence>
<comment type="caution">
    <text evidence="2">The sequence shown here is derived from an EMBL/GenBank/DDBJ whole genome shotgun (WGS) entry which is preliminary data.</text>
</comment>
<proteinExistence type="predicted"/>
<protein>
    <submittedName>
        <fullName evidence="2">Uncharacterized protein</fullName>
    </submittedName>
</protein>
<dbReference type="EMBL" id="JAQQWE010000010">
    <property type="protein sequence ID" value="KAK7937598.1"/>
    <property type="molecule type" value="Genomic_DNA"/>
</dbReference>
<dbReference type="RefSeq" id="XP_066692926.1">
    <property type="nucleotide sequence ID" value="XM_066850688.1"/>
</dbReference>
<feature type="region of interest" description="Disordered" evidence="1">
    <location>
        <begin position="98"/>
        <end position="119"/>
    </location>
</feature>